<reference evidence="1 2" key="1">
    <citation type="submission" date="2023-12" db="EMBL/GenBank/DDBJ databases">
        <authorList>
            <person name="Wang F."/>
            <person name="Yu X."/>
            <person name="Gao C."/>
        </authorList>
    </citation>
    <scope>NUCLEOTIDE SEQUENCE [LARGE SCALE GENOMIC DNA]</scope>
</reference>
<organism evidence="1 2">
    <name type="scientific">Microbacterium phage MO526</name>
    <dbReference type="NCBI Taxonomy" id="3108092"/>
    <lineage>
        <taxon>Viruses</taxon>
        <taxon>Duplodnaviria</taxon>
        <taxon>Heunggongvirae</taxon>
        <taxon>Uroviricota</taxon>
        <taxon>Caudoviricetes</taxon>
        <taxon>Kutznervirinae</taxon>
        <taxon>Kozievirus</taxon>
        <taxon>Kozievirus MO526</taxon>
    </lineage>
</organism>
<evidence type="ECO:0000313" key="2">
    <source>
        <dbReference type="Proteomes" id="UP001325719"/>
    </source>
</evidence>
<dbReference type="EMBL" id="OR941552">
    <property type="protein sequence ID" value="WQY99813.1"/>
    <property type="molecule type" value="Genomic_DNA"/>
</dbReference>
<dbReference type="Proteomes" id="UP001325719">
    <property type="component" value="Segment"/>
</dbReference>
<evidence type="ECO:0008006" key="3">
    <source>
        <dbReference type="Google" id="ProtNLM"/>
    </source>
</evidence>
<evidence type="ECO:0000313" key="1">
    <source>
        <dbReference type="EMBL" id="WQY99813.1"/>
    </source>
</evidence>
<protein>
    <recommendedName>
        <fullName evidence="3">HNH endonuclease</fullName>
    </recommendedName>
</protein>
<name>A0ABZ0ZXI5_9CAUD</name>
<accession>A0ABZ0ZXI5</accession>
<proteinExistence type="predicted"/>
<keyword evidence="2" id="KW-1185">Reference proteome</keyword>
<sequence length="77" mass="8735">MNASTIYRSTWSVNGGATFDAYEGRSHNNVLHRTRRLFSGQGYRVVKEESRTGHVVLSNGVNRAVIDIRAERPEETR</sequence>